<name>A0A914S4L5_PAREQ</name>
<dbReference type="AlphaFoldDB" id="A0A914S4L5"/>
<dbReference type="InterPro" id="IPR001148">
    <property type="entry name" value="CA_dom"/>
</dbReference>
<evidence type="ECO:0000259" key="1">
    <source>
        <dbReference type="PROSITE" id="PS51144"/>
    </source>
</evidence>
<dbReference type="SUPFAM" id="SSF51069">
    <property type="entry name" value="Carbonic anhydrase"/>
    <property type="match status" value="1"/>
</dbReference>
<dbReference type="InterPro" id="IPR036398">
    <property type="entry name" value="CA_dom_sf"/>
</dbReference>
<dbReference type="PROSITE" id="PS51144">
    <property type="entry name" value="ALPHA_CA_2"/>
    <property type="match status" value="1"/>
</dbReference>
<sequence length="233" mass="26869">LAEGERGSEHTIDRVRFPAEVQLIAYNTDLYTNFSEAMTQPRGLLAVAVIVDIGTTTTTELRKLTVASQSITYKAYVTFAYRLQDRKQSLRNSTLMDYYRIQRTTSPMRDHLPFRLQIWNDLQQTESKQPNPVFMSPNYRPLKALNGRLIRTNINIKYKASNEVNVKCNIRFQSKSSQACASNVYVDMGYRSNPTRVSVTSLQKRHLEYDDDFDDLRPLPFDSIDAMDSIDAY</sequence>
<dbReference type="WBParaSite" id="PEQ_0001373501-mRNA-1">
    <property type="protein sequence ID" value="PEQ_0001373501-mRNA-1"/>
    <property type="gene ID" value="PEQ_0001373501"/>
</dbReference>
<dbReference type="Gene3D" id="3.10.200.10">
    <property type="entry name" value="Alpha carbonic anhydrase"/>
    <property type="match status" value="1"/>
</dbReference>
<protein>
    <submittedName>
        <fullName evidence="3">Alpha-carbonic anhydrase domain-containing protein</fullName>
    </submittedName>
</protein>
<dbReference type="Pfam" id="PF00194">
    <property type="entry name" value="Carb_anhydrase"/>
    <property type="match status" value="1"/>
</dbReference>
<dbReference type="SMART" id="SM01057">
    <property type="entry name" value="Carb_anhydrase"/>
    <property type="match status" value="1"/>
</dbReference>
<proteinExistence type="predicted"/>
<evidence type="ECO:0000313" key="2">
    <source>
        <dbReference type="Proteomes" id="UP000887564"/>
    </source>
</evidence>
<organism evidence="2 3">
    <name type="scientific">Parascaris equorum</name>
    <name type="common">Equine roundworm</name>
    <dbReference type="NCBI Taxonomy" id="6256"/>
    <lineage>
        <taxon>Eukaryota</taxon>
        <taxon>Metazoa</taxon>
        <taxon>Ecdysozoa</taxon>
        <taxon>Nematoda</taxon>
        <taxon>Chromadorea</taxon>
        <taxon>Rhabditida</taxon>
        <taxon>Spirurina</taxon>
        <taxon>Ascaridomorpha</taxon>
        <taxon>Ascaridoidea</taxon>
        <taxon>Ascarididae</taxon>
        <taxon>Parascaris</taxon>
    </lineage>
</organism>
<feature type="domain" description="Alpha-carbonic anhydrase" evidence="1">
    <location>
        <begin position="1"/>
        <end position="154"/>
    </location>
</feature>
<accession>A0A914S4L5</accession>
<evidence type="ECO:0000313" key="3">
    <source>
        <dbReference type="WBParaSite" id="PEQ_0001373501-mRNA-1"/>
    </source>
</evidence>
<reference evidence="3" key="1">
    <citation type="submission" date="2022-11" db="UniProtKB">
        <authorList>
            <consortium name="WormBaseParasite"/>
        </authorList>
    </citation>
    <scope>IDENTIFICATION</scope>
</reference>
<keyword evidence="2" id="KW-1185">Reference proteome</keyword>
<dbReference type="Proteomes" id="UP000887564">
    <property type="component" value="Unplaced"/>
</dbReference>